<feature type="transmembrane region" description="Helical" evidence="1">
    <location>
        <begin position="252"/>
        <end position="274"/>
    </location>
</feature>
<evidence type="ECO:0000313" key="2">
    <source>
        <dbReference type="EMBL" id="MSA88986.1"/>
    </source>
</evidence>
<dbReference type="EMBL" id="WKPI01000008">
    <property type="protein sequence ID" value="MSC32740.1"/>
    <property type="molecule type" value="Genomic_DNA"/>
</dbReference>
<feature type="transmembrane region" description="Helical" evidence="1">
    <location>
        <begin position="170"/>
        <end position="191"/>
    </location>
</feature>
<keyword evidence="1" id="KW-0472">Membrane</keyword>
<dbReference type="EMBL" id="WKPJ01000007">
    <property type="protein sequence ID" value="MSA88986.1"/>
    <property type="molecule type" value="Genomic_DNA"/>
</dbReference>
<keyword evidence="5" id="KW-1185">Reference proteome</keyword>
<dbReference type="OrthoDB" id="1862600at2"/>
<reference evidence="4 5" key="1">
    <citation type="journal article" date="2019" name="Nat. Med.">
        <title>A library of human gut bacterial isolates paired with longitudinal multiomics data enables mechanistic microbiome research.</title>
        <authorList>
            <person name="Poyet M."/>
            <person name="Groussin M."/>
            <person name="Gibbons S.M."/>
            <person name="Avila-Pacheco J."/>
            <person name="Jiang X."/>
            <person name="Kearney S.M."/>
            <person name="Perrotta A.R."/>
            <person name="Berdy B."/>
            <person name="Zhao S."/>
            <person name="Lieberman T.D."/>
            <person name="Swanson P.K."/>
            <person name="Smith M."/>
            <person name="Roesemann S."/>
            <person name="Alexander J.E."/>
            <person name="Rich S.A."/>
            <person name="Livny J."/>
            <person name="Vlamakis H."/>
            <person name="Clish C."/>
            <person name="Bullock K."/>
            <person name="Deik A."/>
            <person name="Scott J."/>
            <person name="Pierce K.A."/>
            <person name="Xavier R.J."/>
            <person name="Alm E.J."/>
        </authorList>
    </citation>
    <scope>NUCLEOTIDE SEQUENCE [LARGE SCALE GENOMIC DNA]</scope>
    <source>
        <strain evidence="2 4">BIOML-A4</strain>
        <strain evidence="3 5">BIOML-A5</strain>
    </source>
</reference>
<keyword evidence="1" id="KW-1133">Transmembrane helix</keyword>
<name>A0A6N7S6P5_9FIRM</name>
<keyword evidence="1" id="KW-0812">Transmembrane</keyword>
<evidence type="ECO:0008006" key="6">
    <source>
        <dbReference type="Google" id="ProtNLM"/>
    </source>
</evidence>
<organism evidence="2 4">
    <name type="scientific">Holdemania massiliensis</name>
    <dbReference type="NCBI Taxonomy" id="1468449"/>
    <lineage>
        <taxon>Bacteria</taxon>
        <taxon>Bacillati</taxon>
        <taxon>Bacillota</taxon>
        <taxon>Erysipelotrichia</taxon>
        <taxon>Erysipelotrichales</taxon>
        <taxon>Erysipelotrichaceae</taxon>
        <taxon>Holdemania</taxon>
    </lineage>
</organism>
<comment type="caution">
    <text evidence="2">The sequence shown here is derived from an EMBL/GenBank/DDBJ whole genome shotgun (WGS) entry which is preliminary data.</text>
</comment>
<evidence type="ECO:0000313" key="4">
    <source>
        <dbReference type="Proteomes" id="UP000433575"/>
    </source>
</evidence>
<evidence type="ECO:0000313" key="3">
    <source>
        <dbReference type="EMBL" id="MSC32740.1"/>
    </source>
</evidence>
<feature type="transmembrane region" description="Helical" evidence="1">
    <location>
        <begin position="21"/>
        <end position="41"/>
    </location>
</feature>
<feature type="transmembrane region" description="Helical" evidence="1">
    <location>
        <begin position="100"/>
        <end position="128"/>
    </location>
</feature>
<feature type="transmembrane region" description="Helical" evidence="1">
    <location>
        <begin position="134"/>
        <end position="158"/>
    </location>
</feature>
<proteinExistence type="predicted"/>
<evidence type="ECO:0000313" key="5">
    <source>
        <dbReference type="Proteomes" id="UP000480929"/>
    </source>
</evidence>
<protein>
    <recommendedName>
        <fullName evidence="6">ABC transporter permease subunit</fullName>
    </recommendedName>
</protein>
<dbReference type="RefSeq" id="WP_020224448.1">
    <property type="nucleotide sequence ID" value="NZ_CABKSC010000001.1"/>
</dbReference>
<feature type="transmembrane region" description="Helical" evidence="1">
    <location>
        <begin position="61"/>
        <end position="79"/>
    </location>
</feature>
<accession>A0A6N7S6P5</accession>
<gene>
    <name evidence="3" type="ORF">GKD88_06370</name>
    <name evidence="2" type="ORF">GKE08_06575</name>
</gene>
<sequence>MRRMIAAQSYRLIHEKGFWGGLAVTILYALAVLAFSAYAMINNGRSIALDQLYFYGYGLDSFIPVAGLVLAAVISFFVGTEYSSQTLRNALIIGRTRTEIYLSHYAVSLIVALIYQGVYALIVVLVGWPVFGGFHLSGALIGLGTLIGVLALAAYCALFNAVGLLSSSRTVSSIGCLCGVMLTMFLCFFLNTKLQEPEWIEALEMRDGSSQVYTLANPSYLNPSQRRFVQGVIDSLPSGQSLQLSGLNCGHWAVLPPISLIGIVLVQGIGLLLFQRKEIR</sequence>
<evidence type="ECO:0000256" key="1">
    <source>
        <dbReference type="SAM" id="Phobius"/>
    </source>
</evidence>
<dbReference type="Proteomes" id="UP000480929">
    <property type="component" value="Unassembled WGS sequence"/>
</dbReference>
<dbReference type="Pfam" id="PF12730">
    <property type="entry name" value="ABC2_membrane_4"/>
    <property type="match status" value="1"/>
</dbReference>
<dbReference type="Proteomes" id="UP000433575">
    <property type="component" value="Unassembled WGS sequence"/>
</dbReference>
<dbReference type="GeneID" id="42456308"/>
<dbReference type="AlphaFoldDB" id="A0A6N7S6P5"/>